<reference evidence="1 2" key="1">
    <citation type="submission" date="2019-03" db="EMBL/GenBank/DDBJ databases">
        <title>Single cell metagenomics reveals metabolic interactions within the superorganism composed of flagellate Streblomastix strix and complex community of Bacteroidetes bacteria on its surface.</title>
        <authorList>
            <person name="Treitli S.C."/>
            <person name="Kolisko M."/>
            <person name="Husnik F."/>
            <person name="Keeling P."/>
            <person name="Hampl V."/>
        </authorList>
    </citation>
    <scope>NUCLEOTIDE SEQUENCE [LARGE SCALE GENOMIC DNA]</scope>
    <source>
        <strain evidence="1">ST1C</strain>
    </source>
</reference>
<protein>
    <submittedName>
        <fullName evidence="1">Uncharacterized protein</fullName>
    </submittedName>
</protein>
<accession>A0A5J4PRS9</accession>
<evidence type="ECO:0000313" key="2">
    <source>
        <dbReference type="Proteomes" id="UP000324800"/>
    </source>
</evidence>
<sequence>MSLGCFGGTRRQKIFPGLSSLLPKMPWRHQRLMGWLLRNGGMKFEILVISQTLTRYQNRHAKLIIFKPQPIIRKGTQSSFDVHTNPNYQ</sequence>
<proteinExistence type="predicted"/>
<dbReference type="EMBL" id="SNRW01048853">
    <property type="protein sequence ID" value="KAA6312297.1"/>
    <property type="molecule type" value="Genomic_DNA"/>
</dbReference>
<gene>
    <name evidence="1" type="ORF">EZS28_055950</name>
</gene>
<organism evidence="1 2">
    <name type="scientific">Streblomastix strix</name>
    <dbReference type="NCBI Taxonomy" id="222440"/>
    <lineage>
        <taxon>Eukaryota</taxon>
        <taxon>Metamonada</taxon>
        <taxon>Preaxostyla</taxon>
        <taxon>Oxymonadida</taxon>
        <taxon>Streblomastigidae</taxon>
        <taxon>Streblomastix</taxon>
    </lineage>
</organism>
<dbReference type="Proteomes" id="UP000324800">
    <property type="component" value="Unassembled WGS sequence"/>
</dbReference>
<evidence type="ECO:0000313" key="1">
    <source>
        <dbReference type="EMBL" id="KAA6312297.1"/>
    </source>
</evidence>
<name>A0A5J4PRS9_9EUKA</name>
<dbReference type="AlphaFoldDB" id="A0A5J4PRS9"/>
<comment type="caution">
    <text evidence="1">The sequence shown here is derived from an EMBL/GenBank/DDBJ whole genome shotgun (WGS) entry which is preliminary data.</text>
</comment>